<dbReference type="AlphaFoldDB" id="A0A2G8RZK0"/>
<feature type="compositionally biased region" description="Basic and acidic residues" evidence="1">
    <location>
        <begin position="8"/>
        <end position="23"/>
    </location>
</feature>
<evidence type="ECO:0000313" key="2">
    <source>
        <dbReference type="EMBL" id="PIL26951.1"/>
    </source>
</evidence>
<protein>
    <submittedName>
        <fullName evidence="2">Uncharacterized protein</fullName>
    </submittedName>
</protein>
<dbReference type="OrthoDB" id="10459477at2759"/>
<comment type="caution">
    <text evidence="2">The sequence shown here is derived from an EMBL/GenBank/DDBJ whole genome shotgun (WGS) entry which is preliminary data.</text>
</comment>
<organism evidence="2 3">
    <name type="scientific">Ganoderma sinense ZZ0214-1</name>
    <dbReference type="NCBI Taxonomy" id="1077348"/>
    <lineage>
        <taxon>Eukaryota</taxon>
        <taxon>Fungi</taxon>
        <taxon>Dikarya</taxon>
        <taxon>Basidiomycota</taxon>
        <taxon>Agaricomycotina</taxon>
        <taxon>Agaricomycetes</taxon>
        <taxon>Polyporales</taxon>
        <taxon>Polyporaceae</taxon>
        <taxon>Ganoderma</taxon>
    </lineage>
</organism>
<proteinExistence type="predicted"/>
<keyword evidence="3" id="KW-1185">Reference proteome</keyword>
<evidence type="ECO:0000313" key="3">
    <source>
        <dbReference type="Proteomes" id="UP000230002"/>
    </source>
</evidence>
<feature type="region of interest" description="Disordered" evidence="1">
    <location>
        <begin position="1"/>
        <end position="42"/>
    </location>
</feature>
<gene>
    <name evidence="2" type="ORF">GSI_10089</name>
</gene>
<evidence type="ECO:0000256" key="1">
    <source>
        <dbReference type="SAM" id="MobiDB-lite"/>
    </source>
</evidence>
<sequence length="166" mass="18416">MEYMSTSFKDHLGSDSTQRDQQTRTKRHQTYRACKPARAPARRYTTATASEIDWLGGSVKGVPRPLAPNPKPLCMIPFDVLMSDARTGKFQRAHEPVFVYLAVAIPTAEIRIRLIIEGTPQTEMKARRFQNGKPITKGDLAMSIADEVDKVFVSAPDRVSTPGTGP</sequence>
<dbReference type="Proteomes" id="UP000230002">
    <property type="component" value="Unassembled WGS sequence"/>
</dbReference>
<name>A0A2G8RZK0_9APHY</name>
<reference evidence="2 3" key="1">
    <citation type="journal article" date="2015" name="Sci. Rep.">
        <title>Chromosome-level genome map provides insights into diverse defense mechanisms in the medicinal fungus Ganoderma sinense.</title>
        <authorList>
            <person name="Zhu Y."/>
            <person name="Xu J."/>
            <person name="Sun C."/>
            <person name="Zhou S."/>
            <person name="Xu H."/>
            <person name="Nelson D.R."/>
            <person name="Qian J."/>
            <person name="Song J."/>
            <person name="Luo H."/>
            <person name="Xiang L."/>
            <person name="Li Y."/>
            <person name="Xu Z."/>
            <person name="Ji A."/>
            <person name="Wang L."/>
            <person name="Lu S."/>
            <person name="Hayward A."/>
            <person name="Sun W."/>
            <person name="Li X."/>
            <person name="Schwartz D.C."/>
            <person name="Wang Y."/>
            <person name="Chen S."/>
        </authorList>
    </citation>
    <scope>NUCLEOTIDE SEQUENCE [LARGE SCALE GENOMIC DNA]</scope>
    <source>
        <strain evidence="2 3">ZZ0214-1</strain>
    </source>
</reference>
<feature type="compositionally biased region" description="Low complexity" evidence="1">
    <location>
        <begin position="32"/>
        <end position="42"/>
    </location>
</feature>
<dbReference type="EMBL" id="AYKW01000034">
    <property type="protein sequence ID" value="PIL26951.1"/>
    <property type="molecule type" value="Genomic_DNA"/>
</dbReference>
<accession>A0A2G8RZK0</accession>